<evidence type="ECO:0000313" key="3">
    <source>
        <dbReference type="Proteomes" id="UP000019151"/>
    </source>
</evidence>
<name>W0RFL6_9BACT</name>
<accession>W0RFL6</accession>
<dbReference type="HOGENOM" id="CLU_1018454_0_0_0"/>
<gene>
    <name evidence="2" type="ORF">J421_2357</name>
</gene>
<dbReference type="OrthoDB" id="1223654at2"/>
<dbReference type="eggNOG" id="COG3485">
    <property type="taxonomic scope" value="Bacteria"/>
</dbReference>
<dbReference type="SUPFAM" id="SSF49452">
    <property type="entry name" value="Starch-binding domain-like"/>
    <property type="match status" value="1"/>
</dbReference>
<dbReference type="AlphaFoldDB" id="W0RFL6"/>
<dbReference type="InParanoid" id="W0RFL6"/>
<sequence length="276" mass="28646">MIRAAWLRRCVAASSCVPALALTQPRSDAAAKAQSVLRGNVAADPGDSPLAGVEVLVPALERSARSDSAGDFVLAGLPAGRHRVVLRKVGYGSAMFDVTATGSDTLQRDVALVRAAQVLAAVDVKTPVTPARLAEFERRRAAGIGHFLTTDVFDADPERTLASFLVGRVAGINIKQYALTGALLVAGGRGEGSVLGVGATRAEPFDPKSPVACWANVYLNGVKIYATGSQQTVPSVAAYYGRDVAAVEYYAGGATTPPEFGGTSGSCGTLLIWTRR</sequence>
<dbReference type="KEGG" id="gba:J421_2357"/>
<proteinExistence type="predicted"/>
<protein>
    <recommendedName>
        <fullName evidence="4">TonB-dependent receptor plug</fullName>
    </recommendedName>
</protein>
<dbReference type="Gene3D" id="2.60.40.1120">
    <property type="entry name" value="Carboxypeptidase-like, regulatory domain"/>
    <property type="match status" value="1"/>
</dbReference>
<dbReference type="Proteomes" id="UP000019151">
    <property type="component" value="Chromosome"/>
</dbReference>
<evidence type="ECO:0000313" key="2">
    <source>
        <dbReference type="EMBL" id="AHG89894.1"/>
    </source>
</evidence>
<dbReference type="RefSeq" id="WP_025411373.1">
    <property type="nucleotide sequence ID" value="NZ_CP007128.1"/>
</dbReference>
<dbReference type="GO" id="GO:0030246">
    <property type="term" value="F:carbohydrate binding"/>
    <property type="evidence" value="ECO:0007669"/>
    <property type="project" value="InterPro"/>
</dbReference>
<keyword evidence="1" id="KW-0732">Signal</keyword>
<evidence type="ECO:0000256" key="1">
    <source>
        <dbReference type="SAM" id="SignalP"/>
    </source>
</evidence>
<dbReference type="STRING" id="861299.J421_2357"/>
<dbReference type="InterPro" id="IPR013784">
    <property type="entry name" value="Carb-bd-like_fold"/>
</dbReference>
<feature type="chain" id="PRO_5004795485" description="TonB-dependent receptor plug" evidence="1">
    <location>
        <begin position="22"/>
        <end position="276"/>
    </location>
</feature>
<keyword evidence="3" id="KW-1185">Reference proteome</keyword>
<dbReference type="EMBL" id="CP007128">
    <property type="protein sequence ID" value="AHG89894.1"/>
    <property type="molecule type" value="Genomic_DNA"/>
</dbReference>
<evidence type="ECO:0008006" key="4">
    <source>
        <dbReference type="Google" id="ProtNLM"/>
    </source>
</evidence>
<dbReference type="Pfam" id="PF13620">
    <property type="entry name" value="CarboxypepD_reg"/>
    <property type="match status" value="1"/>
</dbReference>
<reference evidence="2 3" key="1">
    <citation type="journal article" date="2014" name="Genome Announc.">
        <title>Genome Sequence and Methylome of Soil Bacterium Gemmatirosa kalamazoonensis KBS708T, a Member of the Rarely Cultivated Gemmatimonadetes Phylum.</title>
        <authorList>
            <person name="Debruyn J.M."/>
            <person name="Radosevich M."/>
            <person name="Wommack K.E."/>
            <person name="Polson S.W."/>
            <person name="Hauser L.J."/>
            <person name="Fawaz M.N."/>
            <person name="Korlach J."/>
            <person name="Tsai Y.C."/>
        </authorList>
    </citation>
    <scope>NUCLEOTIDE SEQUENCE [LARGE SCALE GENOMIC DNA]</scope>
    <source>
        <strain evidence="2 3">KBS708</strain>
    </source>
</reference>
<feature type="signal peptide" evidence="1">
    <location>
        <begin position="1"/>
        <end position="21"/>
    </location>
</feature>
<organism evidence="2 3">
    <name type="scientific">Gemmatirosa kalamazoonensis</name>
    <dbReference type="NCBI Taxonomy" id="861299"/>
    <lineage>
        <taxon>Bacteria</taxon>
        <taxon>Pseudomonadati</taxon>
        <taxon>Gemmatimonadota</taxon>
        <taxon>Gemmatimonadia</taxon>
        <taxon>Gemmatimonadales</taxon>
        <taxon>Gemmatimonadaceae</taxon>
        <taxon>Gemmatirosa</taxon>
    </lineage>
</organism>